<protein>
    <recommendedName>
        <fullName evidence="1">F-box domain-containing protein</fullName>
    </recommendedName>
</protein>
<dbReference type="Gene3D" id="1.20.1280.50">
    <property type="match status" value="1"/>
</dbReference>
<dbReference type="InterPro" id="IPR001810">
    <property type="entry name" value="F-box_dom"/>
</dbReference>
<name>A0A914AES1_PATMI</name>
<keyword evidence="3" id="KW-1185">Reference proteome</keyword>
<dbReference type="Gene3D" id="2.130.10.10">
    <property type="entry name" value="YVTN repeat-like/Quinoprotein amine dehydrogenase"/>
    <property type="match status" value="1"/>
</dbReference>
<accession>A0A914AES1</accession>
<sequence>MDHCVGHWSSGSPTQVQDLSEVEDVVFIPDYLRGLPVEVTERILSYLSETDLCRLAVCSRGWRERTNRDRLWRPICLARGWERYGTAVDLNLDEGSLDHSHVLIGESTETLEPTCEWKAVFLKALDLEANWAKEPYCNITHWVPCLPIPSSSIFTLQDCDGDYFVYANLSGNILIWDLGPQLEEVPIDSVGDPTFHLRTKYRWKPQHLLVSKGVGLVVGCHTFQFVRTFDCRTGRWLAEVRTIRPILSSFHLNDTFVIGQPSMQADLSKFYVWGSANGKVCHKLRGHVTNIKDLALCGDMAASAAEDVILWDVSKGELLRSFQCPDGDHMFSDCKLSSKYLMGVYLLDGESSLAVWNLALGLQLTVDAGKELSVLEKKEMDCNEFAVVFGSTVWSLEGEAFLSGSKQLTIAGKWMLRKAESSMEVWSLGPDSSNWRRLHEMETELRKVEGVQVLWADDTKLVFRELFDHEYERSELNIGHLAPRVQGGRIILKEASPKVHVIYFW</sequence>
<reference evidence="2" key="1">
    <citation type="submission" date="2022-11" db="UniProtKB">
        <authorList>
            <consortium name="EnsemblMetazoa"/>
        </authorList>
    </citation>
    <scope>IDENTIFICATION</scope>
</reference>
<evidence type="ECO:0000313" key="3">
    <source>
        <dbReference type="Proteomes" id="UP000887568"/>
    </source>
</evidence>
<evidence type="ECO:0000259" key="1">
    <source>
        <dbReference type="PROSITE" id="PS50181"/>
    </source>
</evidence>
<dbReference type="SUPFAM" id="SSF81383">
    <property type="entry name" value="F-box domain"/>
    <property type="match status" value="1"/>
</dbReference>
<dbReference type="OrthoDB" id="722566at2759"/>
<dbReference type="InterPro" id="IPR015943">
    <property type="entry name" value="WD40/YVTN_repeat-like_dom_sf"/>
</dbReference>
<dbReference type="OMA" id="HEYERSE"/>
<dbReference type="RefSeq" id="XP_038062006.1">
    <property type="nucleotide sequence ID" value="XM_038206078.1"/>
</dbReference>
<evidence type="ECO:0000313" key="2">
    <source>
        <dbReference type="EnsemblMetazoa" id="XP_038062006.1"/>
    </source>
</evidence>
<dbReference type="SUPFAM" id="SSF50998">
    <property type="entry name" value="Quinoprotein alcohol dehydrogenase-like"/>
    <property type="match status" value="1"/>
</dbReference>
<proteinExistence type="predicted"/>
<dbReference type="Pfam" id="PF12937">
    <property type="entry name" value="F-box-like"/>
    <property type="match status" value="1"/>
</dbReference>
<organism evidence="2 3">
    <name type="scientific">Patiria miniata</name>
    <name type="common">Bat star</name>
    <name type="synonym">Asterina miniata</name>
    <dbReference type="NCBI Taxonomy" id="46514"/>
    <lineage>
        <taxon>Eukaryota</taxon>
        <taxon>Metazoa</taxon>
        <taxon>Echinodermata</taxon>
        <taxon>Eleutherozoa</taxon>
        <taxon>Asterozoa</taxon>
        <taxon>Asteroidea</taxon>
        <taxon>Valvatacea</taxon>
        <taxon>Valvatida</taxon>
        <taxon>Asterinidae</taxon>
        <taxon>Patiria</taxon>
    </lineage>
</organism>
<dbReference type="InterPro" id="IPR011047">
    <property type="entry name" value="Quinoprotein_ADH-like_sf"/>
</dbReference>
<dbReference type="SMART" id="SM00256">
    <property type="entry name" value="FBOX"/>
    <property type="match status" value="1"/>
</dbReference>
<feature type="domain" description="F-box" evidence="1">
    <location>
        <begin position="29"/>
        <end position="75"/>
    </location>
</feature>
<dbReference type="PROSITE" id="PS50181">
    <property type="entry name" value="FBOX"/>
    <property type="match status" value="1"/>
</dbReference>
<dbReference type="InterPro" id="IPR036047">
    <property type="entry name" value="F-box-like_dom_sf"/>
</dbReference>
<dbReference type="AlphaFoldDB" id="A0A914AES1"/>
<dbReference type="GeneID" id="119732520"/>
<dbReference type="EnsemblMetazoa" id="XM_038206078.1">
    <property type="protein sequence ID" value="XP_038062006.1"/>
    <property type="gene ID" value="LOC119732520"/>
</dbReference>
<dbReference type="Proteomes" id="UP000887568">
    <property type="component" value="Unplaced"/>
</dbReference>